<evidence type="ECO:0000256" key="3">
    <source>
        <dbReference type="ARBA" id="ARBA00023163"/>
    </source>
</evidence>
<dbReference type="Pfam" id="PF13377">
    <property type="entry name" value="Peripla_BP_3"/>
    <property type="match status" value="1"/>
</dbReference>
<dbReference type="SUPFAM" id="SSF53822">
    <property type="entry name" value="Periplasmic binding protein-like I"/>
    <property type="match status" value="1"/>
</dbReference>
<dbReference type="Proteomes" id="UP000590225">
    <property type="component" value="Unassembled WGS sequence"/>
</dbReference>
<keyword evidence="3" id="KW-0804">Transcription</keyword>
<dbReference type="InterPro" id="IPR028082">
    <property type="entry name" value="Peripla_BP_I"/>
</dbReference>
<dbReference type="PANTHER" id="PTHR30146">
    <property type="entry name" value="LACI-RELATED TRANSCRIPTIONAL REPRESSOR"/>
    <property type="match status" value="1"/>
</dbReference>
<dbReference type="RefSeq" id="WP_182515842.1">
    <property type="nucleotide sequence ID" value="NZ_JACGXP010000002.1"/>
</dbReference>
<protein>
    <submittedName>
        <fullName evidence="6">DNA-binding LacI/PurR family transcriptional regulator</fullName>
    </submittedName>
</protein>
<gene>
    <name evidence="6" type="ORF">FHW23_001714</name>
</gene>
<evidence type="ECO:0000313" key="7">
    <source>
        <dbReference type="Proteomes" id="UP000590225"/>
    </source>
</evidence>
<dbReference type="InterPro" id="IPR046335">
    <property type="entry name" value="LacI/GalR-like_sensor"/>
</dbReference>
<dbReference type="SMART" id="SM00354">
    <property type="entry name" value="HTH_LACI"/>
    <property type="match status" value="1"/>
</dbReference>
<dbReference type="GO" id="GO:0003700">
    <property type="term" value="F:DNA-binding transcription factor activity"/>
    <property type="evidence" value="ECO:0007669"/>
    <property type="project" value="TreeGrafter"/>
</dbReference>
<evidence type="ECO:0000313" key="6">
    <source>
        <dbReference type="EMBL" id="MBA8990468.1"/>
    </source>
</evidence>
<dbReference type="CDD" id="cd01392">
    <property type="entry name" value="HTH_LacI"/>
    <property type="match status" value="1"/>
</dbReference>
<sequence length="343" mass="36662">MERRPTITDVARHAGVSKGLVSLALNDRPGVNADTRARIRSAADDIGWRPNAAARSLTSRRTSALGLVVTRDPSIIETDPFFAAFIAGLEAVLSERGQVLVLSVVPDADAEERTYRTLAGDGRVDGFIITDLRRADPRVALVAELGSVAVTLGEPDVPSPFPAVRREYEHGIDDLVRYLADLGHTRIAHVAGNDDMLHGHARREQFERTAEALGVRAVVTPTDFSPEAGASATEDLLGTDPRDRPTAIVYGNDPMAIAGMAVAQRLGFRVPDDVSISGLDGSQIGRHVYPALTTLDNDPAEWGRVVAATLLDLVDGKDPVDRTLTPARLIVRGSTGAPLRNPA</sequence>
<dbReference type="Gene3D" id="3.40.50.2300">
    <property type="match status" value="2"/>
</dbReference>
<dbReference type="PANTHER" id="PTHR30146:SF155">
    <property type="entry name" value="ALANINE RACEMASE"/>
    <property type="match status" value="1"/>
</dbReference>
<dbReference type="InterPro" id="IPR000843">
    <property type="entry name" value="HTH_LacI"/>
</dbReference>
<keyword evidence="1" id="KW-0805">Transcription regulation</keyword>
<dbReference type="GO" id="GO:0000976">
    <property type="term" value="F:transcription cis-regulatory region binding"/>
    <property type="evidence" value="ECO:0007669"/>
    <property type="project" value="TreeGrafter"/>
</dbReference>
<dbReference type="CDD" id="cd06267">
    <property type="entry name" value="PBP1_LacI_sugar_binding-like"/>
    <property type="match status" value="1"/>
</dbReference>
<feature type="region of interest" description="Disordered" evidence="4">
    <location>
        <begin position="224"/>
        <end position="244"/>
    </location>
</feature>
<proteinExistence type="predicted"/>
<evidence type="ECO:0000256" key="2">
    <source>
        <dbReference type="ARBA" id="ARBA00023125"/>
    </source>
</evidence>
<feature type="domain" description="HTH lacI-type" evidence="5">
    <location>
        <begin position="5"/>
        <end position="59"/>
    </location>
</feature>
<dbReference type="Gene3D" id="1.10.260.40">
    <property type="entry name" value="lambda repressor-like DNA-binding domains"/>
    <property type="match status" value="1"/>
</dbReference>
<evidence type="ECO:0000256" key="4">
    <source>
        <dbReference type="SAM" id="MobiDB-lite"/>
    </source>
</evidence>
<name>A0AAW3T8G1_9MICO</name>
<accession>A0AAW3T8G1</accession>
<dbReference type="EMBL" id="JACGXP010000002">
    <property type="protein sequence ID" value="MBA8990468.1"/>
    <property type="molecule type" value="Genomic_DNA"/>
</dbReference>
<dbReference type="SUPFAM" id="SSF47413">
    <property type="entry name" value="lambda repressor-like DNA-binding domains"/>
    <property type="match status" value="1"/>
</dbReference>
<dbReference type="Pfam" id="PF00356">
    <property type="entry name" value="LacI"/>
    <property type="match status" value="1"/>
</dbReference>
<reference evidence="6 7" key="1">
    <citation type="submission" date="2020-07" db="EMBL/GenBank/DDBJ databases">
        <title>Above-ground endophytic microbial communities from plants in different locations in the United States.</title>
        <authorList>
            <person name="Frank C."/>
        </authorList>
    </citation>
    <scope>NUCLEOTIDE SEQUENCE [LARGE SCALE GENOMIC DNA]</scope>
    <source>
        <strain evidence="6 7">WPL5_2</strain>
    </source>
</reference>
<evidence type="ECO:0000259" key="5">
    <source>
        <dbReference type="PROSITE" id="PS50932"/>
    </source>
</evidence>
<organism evidence="6 7">
    <name type="scientific">Curtobacterium pusillum</name>
    <dbReference type="NCBI Taxonomy" id="69373"/>
    <lineage>
        <taxon>Bacteria</taxon>
        <taxon>Bacillati</taxon>
        <taxon>Actinomycetota</taxon>
        <taxon>Actinomycetes</taxon>
        <taxon>Micrococcales</taxon>
        <taxon>Microbacteriaceae</taxon>
        <taxon>Curtobacterium</taxon>
    </lineage>
</organism>
<dbReference type="InterPro" id="IPR010982">
    <property type="entry name" value="Lambda_DNA-bd_dom_sf"/>
</dbReference>
<keyword evidence="2 6" id="KW-0238">DNA-binding</keyword>
<dbReference type="AlphaFoldDB" id="A0AAW3T8G1"/>
<dbReference type="PROSITE" id="PS50932">
    <property type="entry name" value="HTH_LACI_2"/>
    <property type="match status" value="1"/>
</dbReference>
<comment type="caution">
    <text evidence="6">The sequence shown here is derived from an EMBL/GenBank/DDBJ whole genome shotgun (WGS) entry which is preliminary data.</text>
</comment>
<evidence type="ECO:0000256" key="1">
    <source>
        <dbReference type="ARBA" id="ARBA00023015"/>
    </source>
</evidence>